<gene>
    <name evidence="11" type="ORF">DSM19430T_09530</name>
</gene>
<keyword evidence="11" id="KW-0675">Receptor</keyword>
<keyword evidence="9" id="KW-0732">Signal</keyword>
<dbReference type="GO" id="GO:0009279">
    <property type="term" value="C:cell outer membrane"/>
    <property type="evidence" value="ECO:0007669"/>
    <property type="project" value="UniProtKB-SubCell"/>
</dbReference>
<evidence type="ECO:0000256" key="4">
    <source>
        <dbReference type="ARBA" id="ARBA00022692"/>
    </source>
</evidence>
<dbReference type="AlphaFoldDB" id="A0A7J0BRF7"/>
<evidence type="ECO:0000256" key="3">
    <source>
        <dbReference type="ARBA" id="ARBA00022452"/>
    </source>
</evidence>
<evidence type="ECO:0000256" key="5">
    <source>
        <dbReference type="ARBA" id="ARBA00023136"/>
    </source>
</evidence>
<protein>
    <submittedName>
        <fullName evidence="11">TonB-dependent receptor</fullName>
    </submittedName>
</protein>
<dbReference type="EMBL" id="BLVP01000005">
    <property type="protein sequence ID" value="GFM36269.1"/>
    <property type="molecule type" value="Genomic_DNA"/>
</dbReference>
<keyword evidence="2 7" id="KW-0813">Transport</keyword>
<organism evidence="11 12">
    <name type="scientific">Desulfovibrio psychrotolerans</name>
    <dbReference type="NCBI Taxonomy" id="415242"/>
    <lineage>
        <taxon>Bacteria</taxon>
        <taxon>Pseudomonadati</taxon>
        <taxon>Thermodesulfobacteriota</taxon>
        <taxon>Desulfovibrionia</taxon>
        <taxon>Desulfovibrionales</taxon>
        <taxon>Desulfovibrionaceae</taxon>
        <taxon>Desulfovibrio</taxon>
    </lineage>
</organism>
<evidence type="ECO:0000256" key="8">
    <source>
        <dbReference type="SAM" id="MobiDB-lite"/>
    </source>
</evidence>
<proteinExistence type="inferred from homology"/>
<dbReference type="InterPro" id="IPR037066">
    <property type="entry name" value="Plug_dom_sf"/>
</dbReference>
<reference evidence="11 12" key="1">
    <citation type="submission" date="2020-05" db="EMBL/GenBank/DDBJ databases">
        <title>Draft genome sequence of Desulfovibrio psychrotolerans JS1T.</title>
        <authorList>
            <person name="Ueno A."/>
            <person name="Tamazawa S."/>
            <person name="Tamamura S."/>
            <person name="Murakami T."/>
            <person name="Kiyama T."/>
            <person name="Inomata H."/>
            <person name="Amano Y."/>
            <person name="Miyakawa K."/>
            <person name="Tamaki H."/>
            <person name="Naganuma T."/>
            <person name="Kaneko K."/>
        </authorList>
    </citation>
    <scope>NUCLEOTIDE SEQUENCE [LARGE SCALE GENOMIC DNA]</scope>
    <source>
        <strain evidence="11 12">JS1</strain>
    </source>
</reference>
<evidence type="ECO:0000256" key="2">
    <source>
        <dbReference type="ARBA" id="ARBA00022448"/>
    </source>
</evidence>
<keyword evidence="12" id="KW-1185">Reference proteome</keyword>
<feature type="domain" description="TonB-dependent receptor plug" evidence="10">
    <location>
        <begin position="88"/>
        <end position="211"/>
    </location>
</feature>
<feature type="chain" id="PRO_5029788831" evidence="9">
    <location>
        <begin position="21"/>
        <end position="856"/>
    </location>
</feature>
<feature type="region of interest" description="Disordered" evidence="8">
    <location>
        <begin position="748"/>
        <end position="778"/>
    </location>
</feature>
<comment type="subcellular location">
    <subcellularLocation>
        <location evidence="1 7">Cell outer membrane</location>
        <topology evidence="1 7">Multi-pass membrane protein</topology>
    </subcellularLocation>
</comment>
<dbReference type="Pfam" id="PF07715">
    <property type="entry name" value="Plug"/>
    <property type="match status" value="1"/>
</dbReference>
<evidence type="ECO:0000256" key="6">
    <source>
        <dbReference type="ARBA" id="ARBA00023237"/>
    </source>
</evidence>
<name>A0A7J0BRF7_9BACT</name>
<dbReference type="PROSITE" id="PS00430">
    <property type="entry name" value="TONB_DEPENDENT_REC_1"/>
    <property type="match status" value="1"/>
</dbReference>
<comment type="caution">
    <text evidence="11">The sequence shown here is derived from an EMBL/GenBank/DDBJ whole genome shotgun (WGS) entry which is preliminary data.</text>
</comment>
<dbReference type="Gene3D" id="2.170.130.10">
    <property type="entry name" value="TonB-dependent receptor, plug domain"/>
    <property type="match status" value="1"/>
</dbReference>
<evidence type="ECO:0000259" key="10">
    <source>
        <dbReference type="Pfam" id="PF07715"/>
    </source>
</evidence>
<evidence type="ECO:0000313" key="11">
    <source>
        <dbReference type="EMBL" id="GFM36269.1"/>
    </source>
</evidence>
<dbReference type="InterPro" id="IPR039426">
    <property type="entry name" value="TonB-dep_rcpt-like"/>
</dbReference>
<comment type="similarity">
    <text evidence="7">Belongs to the TonB-dependent receptor family.</text>
</comment>
<feature type="signal peptide" evidence="9">
    <location>
        <begin position="1"/>
        <end position="20"/>
    </location>
</feature>
<keyword evidence="3 7" id="KW-1134">Transmembrane beta strand</keyword>
<dbReference type="Proteomes" id="UP000503820">
    <property type="component" value="Unassembled WGS sequence"/>
</dbReference>
<dbReference type="SUPFAM" id="SSF56935">
    <property type="entry name" value="Porins"/>
    <property type="match status" value="1"/>
</dbReference>
<dbReference type="PROSITE" id="PS52016">
    <property type="entry name" value="TONB_DEPENDENT_REC_3"/>
    <property type="match status" value="1"/>
</dbReference>
<evidence type="ECO:0000256" key="9">
    <source>
        <dbReference type="SAM" id="SignalP"/>
    </source>
</evidence>
<dbReference type="InterPro" id="IPR010916">
    <property type="entry name" value="TonB_box_CS"/>
</dbReference>
<dbReference type="Gene3D" id="2.40.170.20">
    <property type="entry name" value="TonB-dependent receptor, beta-barrel domain"/>
    <property type="match status" value="1"/>
</dbReference>
<accession>A0A7J0BRF7</accession>
<keyword evidence="6 7" id="KW-0998">Cell outer membrane</keyword>
<evidence type="ECO:0000313" key="12">
    <source>
        <dbReference type="Proteomes" id="UP000503820"/>
    </source>
</evidence>
<feature type="compositionally biased region" description="Polar residues" evidence="8">
    <location>
        <begin position="766"/>
        <end position="778"/>
    </location>
</feature>
<dbReference type="InterPro" id="IPR012910">
    <property type="entry name" value="Plug_dom"/>
</dbReference>
<evidence type="ECO:0000256" key="7">
    <source>
        <dbReference type="PROSITE-ProRule" id="PRU01360"/>
    </source>
</evidence>
<keyword evidence="4 7" id="KW-0812">Transmembrane</keyword>
<evidence type="ECO:0000256" key="1">
    <source>
        <dbReference type="ARBA" id="ARBA00004571"/>
    </source>
</evidence>
<dbReference type="InterPro" id="IPR036942">
    <property type="entry name" value="Beta-barrel_TonB_sf"/>
</dbReference>
<sequence>MKRVLLGCLLALLLSPAGHAEEAALHAVPSAVANPAERATGHNATVPAPQGNATLQMEQAATTGPQGDQSVHQLDSVEVEAEKVQSGSATIKGRELRSLPSHSGSITEALKGMSNVQFSNEETSGLTAGEIRPPRVSIAGAKPYENNFLIDGMSVTNTLNPGGLAANDSAAYNDMTVSGADQTIFYDSSLVDSVTVHTSNVPARYGSFVGGVVSAELVDPRKDKWHGAVSGKHTRSKWFELRGVDQSSVTADNQPRFTINTMHAAADGPLTDNAALLVSYSQKHSTIPLKIKENDGSYKDKNQYRINENYISKLTVTPDEDLKLSVDFTYAPYAEKRWRSAWPDSDWYIENEAYRFAGKAELATDWGDWTAKTAYSQNGWSRDSSSNYRSQSTGAGIPVADRVARGGVGDALTETRSIDAGLDFDLTEFETDFLLWRISTGLAVNNTTTDMWNQEAELSVYSLPANGRWIKTETSYAERSQSATLNTLGYYAQTEIQWDRFTLTPGFRVDYDDFSYNTDIAHRLKAELDTMGDGTVRLVAGYNRYYGSQLRAYAFDRYRPSSTRQERLNADMTTTTVTFSQGTDRSYQSAGIKTPYSDEITGGVLGTVLGLDYGVEVVQREHKDQIISKTRGNNLYELTNDGKSEYEGITVNLGRSFETEHLGSHTLKLGATQSKTKTFNGAYNSEVAVNTITNGFKYNYDKVYYNGEVINRADLPAEDYNAPLVLTLSWLGSFYEDRFRVNSVSRWKDSSSGLSTDSRKAAATPYGTTATNPATSSSQWVSPDGSSYYNAYKMGVISGGFVTDASFEFDALKEEQYTVTLLLDVLNVFSESTETSVTEGALSRGRSVYAGIRCEF</sequence>
<keyword evidence="5 7" id="KW-0472">Membrane</keyword>
<dbReference type="RefSeq" id="WP_174408956.1">
    <property type="nucleotide sequence ID" value="NZ_BLVP01000005.1"/>
</dbReference>